<dbReference type="AlphaFoldDB" id="A0A5D2AFA7"/>
<proteinExistence type="predicted"/>
<protein>
    <submittedName>
        <fullName evidence="1">Uncharacterized protein</fullName>
    </submittedName>
</protein>
<dbReference type="EMBL" id="CM017712">
    <property type="protein sequence ID" value="TYG43033.1"/>
    <property type="molecule type" value="Genomic_DNA"/>
</dbReference>
<evidence type="ECO:0000313" key="1">
    <source>
        <dbReference type="EMBL" id="TYG43033.1"/>
    </source>
</evidence>
<dbReference type="Proteomes" id="UP000323506">
    <property type="component" value="Chromosome D12"/>
</dbReference>
<sequence length="80" mass="9801">MFDGESCLFYYMKILFAFHGLHFEAPNSFQYYFTFHILMLRNSKEAKNYIPMDKEKKIYQHMDPTLILVSIYLFIHSLYR</sequence>
<reference evidence="1 2" key="1">
    <citation type="submission" date="2019-06" db="EMBL/GenBank/DDBJ databases">
        <title>WGS assembly of Gossypium darwinii.</title>
        <authorList>
            <person name="Chen Z.J."/>
            <person name="Sreedasyam A."/>
            <person name="Ando A."/>
            <person name="Song Q."/>
            <person name="De L."/>
            <person name="Hulse-Kemp A."/>
            <person name="Ding M."/>
            <person name="Ye W."/>
            <person name="Kirkbride R."/>
            <person name="Jenkins J."/>
            <person name="Plott C."/>
            <person name="Lovell J."/>
            <person name="Lin Y.-M."/>
            <person name="Vaughn R."/>
            <person name="Liu B."/>
            <person name="Li W."/>
            <person name="Simpson S."/>
            <person name="Scheffler B."/>
            <person name="Saski C."/>
            <person name="Grover C."/>
            <person name="Hu G."/>
            <person name="Conover J."/>
            <person name="Carlson J."/>
            <person name="Shu S."/>
            <person name="Boston L."/>
            <person name="Williams M."/>
            <person name="Peterson D."/>
            <person name="Mcgee K."/>
            <person name="Jones D."/>
            <person name="Wendel J."/>
            <person name="Stelly D."/>
            <person name="Grimwood J."/>
            <person name="Schmutz J."/>
        </authorList>
    </citation>
    <scope>NUCLEOTIDE SEQUENCE [LARGE SCALE GENOMIC DNA]</scope>
    <source>
        <strain evidence="1">1808015.09</strain>
    </source>
</reference>
<accession>A0A5D2AFA7</accession>
<keyword evidence="2" id="KW-1185">Reference proteome</keyword>
<gene>
    <name evidence="1" type="ORF">ES288_D12G304100v1</name>
</gene>
<name>A0A5D2AFA7_GOSDA</name>
<evidence type="ECO:0000313" key="2">
    <source>
        <dbReference type="Proteomes" id="UP000323506"/>
    </source>
</evidence>
<organism evidence="1 2">
    <name type="scientific">Gossypium darwinii</name>
    <name type="common">Darwin's cotton</name>
    <name type="synonym">Gossypium barbadense var. darwinii</name>
    <dbReference type="NCBI Taxonomy" id="34276"/>
    <lineage>
        <taxon>Eukaryota</taxon>
        <taxon>Viridiplantae</taxon>
        <taxon>Streptophyta</taxon>
        <taxon>Embryophyta</taxon>
        <taxon>Tracheophyta</taxon>
        <taxon>Spermatophyta</taxon>
        <taxon>Magnoliopsida</taxon>
        <taxon>eudicotyledons</taxon>
        <taxon>Gunneridae</taxon>
        <taxon>Pentapetalae</taxon>
        <taxon>rosids</taxon>
        <taxon>malvids</taxon>
        <taxon>Malvales</taxon>
        <taxon>Malvaceae</taxon>
        <taxon>Malvoideae</taxon>
        <taxon>Gossypium</taxon>
    </lineage>
</organism>